<dbReference type="Pfam" id="PF00249">
    <property type="entry name" value="Myb_DNA-binding"/>
    <property type="match status" value="2"/>
</dbReference>
<proteinExistence type="predicted"/>
<dbReference type="InterPro" id="IPR017930">
    <property type="entry name" value="Myb_dom"/>
</dbReference>
<dbReference type="KEGG" id="obr:102716568"/>
<feature type="domain" description="HTH myb-type" evidence="9">
    <location>
        <begin position="9"/>
        <end position="61"/>
    </location>
</feature>
<evidence type="ECO:0000313" key="11">
    <source>
        <dbReference type="Proteomes" id="UP000006038"/>
    </source>
</evidence>
<evidence type="ECO:0000259" key="8">
    <source>
        <dbReference type="PROSITE" id="PS50090"/>
    </source>
</evidence>
<evidence type="ECO:0000256" key="1">
    <source>
        <dbReference type="ARBA" id="ARBA00004123"/>
    </source>
</evidence>
<keyword evidence="11" id="KW-1185">Reference proteome</keyword>
<keyword evidence="5" id="KW-0804">Transcription</keyword>
<dbReference type="PROSITE" id="PS50090">
    <property type="entry name" value="MYB_LIKE"/>
    <property type="match status" value="2"/>
</dbReference>
<sequence>MGRAPCCEKMGLKRGPWTAEEDRILVAHIERHGHSNWRALPRHAGLLRCGKSCRLRWINYLRPDIKRGNFTREEEDAIIHLHHLLGNRWSAIAARLPGRTDNEIKNVWHTHLKKRLEPKPSSGQPQRAAAPAPKRKAKKAEAVAVAVPVPVSPEQSLSTTTSSAGTEDCSMASSADQNATDSFTSEEEFQIDDSFWSETLAMTVDSSDSGMESSEPPCVDSASPPASSNDDDMDFWLKLFIQAGGMQNLPQI</sequence>
<evidence type="ECO:0000313" key="10">
    <source>
        <dbReference type="EnsemblPlants" id="OB02G31990.1"/>
    </source>
</evidence>
<dbReference type="OMA" id="MEREDAC"/>
<dbReference type="InterPro" id="IPR009057">
    <property type="entry name" value="Homeodomain-like_sf"/>
</dbReference>
<dbReference type="RefSeq" id="XP_006647539.1">
    <property type="nucleotide sequence ID" value="XM_006647476.3"/>
</dbReference>
<evidence type="ECO:0000256" key="6">
    <source>
        <dbReference type="ARBA" id="ARBA00023242"/>
    </source>
</evidence>
<name>J3LEY2_ORYBR</name>
<protein>
    <submittedName>
        <fullName evidence="10">Uncharacterized protein</fullName>
    </submittedName>
</protein>
<keyword evidence="3" id="KW-0805">Transcription regulation</keyword>
<reference evidence="10" key="1">
    <citation type="submission" date="2013-04" db="UniProtKB">
        <authorList>
            <consortium name="EnsemblPlants"/>
        </authorList>
    </citation>
    <scope>IDENTIFICATION</scope>
</reference>
<dbReference type="SMART" id="SM00717">
    <property type="entry name" value="SANT"/>
    <property type="match status" value="2"/>
</dbReference>
<dbReference type="EnsemblPlants" id="OB02G31990.1">
    <property type="protein sequence ID" value="OB02G31990.1"/>
    <property type="gene ID" value="OB02G31990"/>
</dbReference>
<dbReference type="FunFam" id="1.10.10.60:FF:000316">
    <property type="entry name" value="Transcription factor MYB15"/>
    <property type="match status" value="1"/>
</dbReference>
<dbReference type="PANTHER" id="PTHR10641">
    <property type="entry name" value="MYB FAMILY TRANSCRIPTION FACTOR"/>
    <property type="match status" value="1"/>
</dbReference>
<dbReference type="Proteomes" id="UP000006038">
    <property type="component" value="Unassembled WGS sequence"/>
</dbReference>
<dbReference type="InterPro" id="IPR015495">
    <property type="entry name" value="Myb_TF_plants"/>
</dbReference>
<dbReference type="InterPro" id="IPR001005">
    <property type="entry name" value="SANT/Myb"/>
</dbReference>
<evidence type="ECO:0000256" key="7">
    <source>
        <dbReference type="SAM" id="MobiDB-lite"/>
    </source>
</evidence>
<dbReference type="OrthoDB" id="2143914at2759"/>
<dbReference type="PROSITE" id="PS51294">
    <property type="entry name" value="HTH_MYB"/>
    <property type="match status" value="2"/>
</dbReference>
<dbReference type="Gramene" id="OB02G31990.1">
    <property type="protein sequence ID" value="OB02G31990.1"/>
    <property type="gene ID" value="OB02G31990"/>
</dbReference>
<dbReference type="HOGENOM" id="CLU_028567_6_4_1"/>
<dbReference type="SUPFAM" id="SSF46689">
    <property type="entry name" value="Homeodomain-like"/>
    <property type="match status" value="1"/>
</dbReference>
<feature type="region of interest" description="Disordered" evidence="7">
    <location>
        <begin position="200"/>
        <end position="230"/>
    </location>
</feature>
<comment type="subcellular location">
    <subcellularLocation>
        <location evidence="1">Nucleus</location>
    </subcellularLocation>
</comment>
<keyword evidence="2" id="KW-0677">Repeat</keyword>
<feature type="domain" description="HTH myb-type" evidence="9">
    <location>
        <begin position="62"/>
        <end position="116"/>
    </location>
</feature>
<feature type="compositionally biased region" description="Polar residues" evidence="7">
    <location>
        <begin position="153"/>
        <end position="183"/>
    </location>
</feature>
<dbReference type="GO" id="GO:0003677">
    <property type="term" value="F:DNA binding"/>
    <property type="evidence" value="ECO:0007669"/>
    <property type="project" value="UniProtKB-KW"/>
</dbReference>
<dbReference type="GO" id="GO:0005634">
    <property type="term" value="C:nucleus"/>
    <property type="evidence" value="ECO:0007669"/>
    <property type="project" value="UniProtKB-SubCell"/>
</dbReference>
<dbReference type="AlphaFoldDB" id="J3LEY2"/>
<dbReference type="Gene3D" id="1.10.10.60">
    <property type="entry name" value="Homeodomain-like"/>
    <property type="match status" value="2"/>
</dbReference>
<keyword evidence="4" id="KW-0238">DNA-binding</keyword>
<gene>
    <name evidence="10" type="primary">LOC102716568</name>
</gene>
<evidence type="ECO:0000256" key="3">
    <source>
        <dbReference type="ARBA" id="ARBA00023015"/>
    </source>
</evidence>
<keyword evidence="6" id="KW-0539">Nucleus</keyword>
<organism evidence="10">
    <name type="scientific">Oryza brachyantha</name>
    <name type="common">malo sina</name>
    <dbReference type="NCBI Taxonomy" id="4533"/>
    <lineage>
        <taxon>Eukaryota</taxon>
        <taxon>Viridiplantae</taxon>
        <taxon>Streptophyta</taxon>
        <taxon>Embryophyta</taxon>
        <taxon>Tracheophyta</taxon>
        <taxon>Spermatophyta</taxon>
        <taxon>Magnoliopsida</taxon>
        <taxon>Liliopsida</taxon>
        <taxon>Poales</taxon>
        <taxon>Poaceae</taxon>
        <taxon>BOP clade</taxon>
        <taxon>Oryzoideae</taxon>
        <taxon>Oryzeae</taxon>
        <taxon>Oryzinae</taxon>
        <taxon>Oryza</taxon>
    </lineage>
</organism>
<evidence type="ECO:0000256" key="2">
    <source>
        <dbReference type="ARBA" id="ARBA00022737"/>
    </source>
</evidence>
<evidence type="ECO:0000256" key="5">
    <source>
        <dbReference type="ARBA" id="ARBA00023163"/>
    </source>
</evidence>
<dbReference type="GeneID" id="102716568"/>
<dbReference type="CDD" id="cd00167">
    <property type="entry name" value="SANT"/>
    <property type="match status" value="2"/>
</dbReference>
<evidence type="ECO:0000259" key="9">
    <source>
        <dbReference type="PROSITE" id="PS51294"/>
    </source>
</evidence>
<feature type="domain" description="Myb-like" evidence="8">
    <location>
        <begin position="9"/>
        <end position="61"/>
    </location>
</feature>
<dbReference type="eggNOG" id="KOG0048">
    <property type="taxonomic scope" value="Eukaryota"/>
</dbReference>
<feature type="domain" description="Myb-like" evidence="8">
    <location>
        <begin position="62"/>
        <end position="112"/>
    </location>
</feature>
<dbReference type="FunFam" id="1.10.10.60:FF:000001">
    <property type="entry name" value="MYB-related transcription factor"/>
    <property type="match status" value="1"/>
</dbReference>
<feature type="region of interest" description="Disordered" evidence="7">
    <location>
        <begin position="114"/>
        <end position="188"/>
    </location>
</feature>
<evidence type="ECO:0000256" key="4">
    <source>
        <dbReference type="ARBA" id="ARBA00023125"/>
    </source>
</evidence>
<accession>J3LEY2</accession>
<dbReference type="PANTHER" id="PTHR10641:SF1341">
    <property type="entry name" value="TRANSCRIPTION FACTOR MYB30"/>
    <property type="match status" value="1"/>
</dbReference>